<accession>A0A542ZIL6</accession>
<name>A0A542ZIL6_9MICO</name>
<dbReference type="AlphaFoldDB" id="A0A542ZIL6"/>
<reference evidence="1 2" key="1">
    <citation type="submission" date="2019-06" db="EMBL/GenBank/DDBJ databases">
        <title>Sequencing the genomes of 1000 actinobacteria strains.</title>
        <authorList>
            <person name="Klenk H.-P."/>
        </authorList>
    </citation>
    <scope>NUCLEOTIDE SEQUENCE [LARGE SCALE GENOMIC DNA]</scope>
    <source>
        <strain evidence="1 2">DSM 18082</strain>
    </source>
</reference>
<organism evidence="1 2">
    <name type="scientific">Oryzihumus leptocrescens</name>
    <dbReference type="NCBI Taxonomy" id="297536"/>
    <lineage>
        <taxon>Bacteria</taxon>
        <taxon>Bacillati</taxon>
        <taxon>Actinomycetota</taxon>
        <taxon>Actinomycetes</taxon>
        <taxon>Micrococcales</taxon>
        <taxon>Intrasporangiaceae</taxon>
        <taxon>Oryzihumus</taxon>
    </lineage>
</organism>
<sequence length="71" mass="7697">MSAQWTWTYLDADGKPMSGGALVTSGFPSQSEAESWLGEEWRDLADAGVDSVTLHHEDAVVYGPMSLRPAQ</sequence>
<dbReference type="RefSeq" id="WP_141788119.1">
    <property type="nucleotide sequence ID" value="NZ_BAAAKX010000021.1"/>
</dbReference>
<comment type="caution">
    <text evidence="1">The sequence shown here is derived from an EMBL/GenBank/DDBJ whole genome shotgun (WGS) entry which is preliminary data.</text>
</comment>
<keyword evidence="2" id="KW-1185">Reference proteome</keyword>
<evidence type="ECO:0000313" key="1">
    <source>
        <dbReference type="EMBL" id="TQL60187.1"/>
    </source>
</evidence>
<proteinExistence type="predicted"/>
<dbReference type="OrthoDB" id="3214648at2"/>
<gene>
    <name evidence="1" type="ORF">FB474_1570</name>
</gene>
<protein>
    <submittedName>
        <fullName evidence="1">Uncharacterized protein</fullName>
    </submittedName>
</protein>
<dbReference type="EMBL" id="VFOQ01000001">
    <property type="protein sequence ID" value="TQL60187.1"/>
    <property type="molecule type" value="Genomic_DNA"/>
</dbReference>
<dbReference type="Proteomes" id="UP000319514">
    <property type="component" value="Unassembled WGS sequence"/>
</dbReference>
<evidence type="ECO:0000313" key="2">
    <source>
        <dbReference type="Proteomes" id="UP000319514"/>
    </source>
</evidence>